<evidence type="ECO:0000256" key="1">
    <source>
        <dbReference type="ARBA" id="ARBA00023015"/>
    </source>
</evidence>
<dbReference type="PANTHER" id="PTHR43280">
    <property type="entry name" value="ARAC-FAMILY TRANSCRIPTIONAL REGULATOR"/>
    <property type="match status" value="1"/>
</dbReference>
<dbReference type="Pfam" id="PF07883">
    <property type="entry name" value="Cupin_2"/>
    <property type="match status" value="1"/>
</dbReference>
<dbReference type="PROSITE" id="PS01124">
    <property type="entry name" value="HTH_ARAC_FAMILY_2"/>
    <property type="match status" value="1"/>
</dbReference>
<gene>
    <name evidence="5" type="ORF">A8806_105116</name>
</gene>
<dbReference type="SMART" id="SM00342">
    <property type="entry name" value="HTH_ARAC"/>
    <property type="match status" value="1"/>
</dbReference>
<evidence type="ECO:0000313" key="6">
    <source>
        <dbReference type="Proteomes" id="UP000245845"/>
    </source>
</evidence>
<comment type="caution">
    <text evidence="5">The sequence shown here is derived from an EMBL/GenBank/DDBJ whole genome shotgun (WGS) entry which is preliminary data.</text>
</comment>
<accession>A0A2Y9C9Y7</accession>
<reference evidence="5 6" key="1">
    <citation type="submission" date="2018-05" db="EMBL/GenBank/DDBJ databases">
        <title>The Hungate 1000. A catalogue of reference genomes from the rumen microbiome.</title>
        <authorList>
            <person name="Kelly W."/>
        </authorList>
    </citation>
    <scope>NUCLEOTIDE SEQUENCE [LARGE SCALE GENOMIC DNA]</scope>
    <source>
        <strain evidence="5 6">NLAE-zl-C242</strain>
    </source>
</reference>
<dbReference type="Pfam" id="PF12833">
    <property type="entry name" value="HTH_18"/>
    <property type="match status" value="1"/>
</dbReference>
<dbReference type="Gene3D" id="1.10.10.60">
    <property type="entry name" value="Homeodomain-like"/>
    <property type="match status" value="2"/>
</dbReference>
<dbReference type="InterPro" id="IPR009057">
    <property type="entry name" value="Homeodomain-like_sf"/>
</dbReference>
<keyword evidence="2 5" id="KW-0238">DNA-binding</keyword>
<dbReference type="OrthoDB" id="2112176at2"/>
<dbReference type="SUPFAM" id="SSF51182">
    <property type="entry name" value="RmlC-like cupins"/>
    <property type="match status" value="1"/>
</dbReference>
<evidence type="ECO:0000256" key="2">
    <source>
        <dbReference type="ARBA" id="ARBA00023125"/>
    </source>
</evidence>
<dbReference type="InterPro" id="IPR018060">
    <property type="entry name" value="HTH_AraC"/>
</dbReference>
<dbReference type="InterPro" id="IPR014710">
    <property type="entry name" value="RmlC-like_jellyroll"/>
</dbReference>
<dbReference type="EMBL" id="QGDL01000005">
    <property type="protein sequence ID" value="PWJ29814.1"/>
    <property type="molecule type" value="Genomic_DNA"/>
</dbReference>
<dbReference type="RefSeq" id="WP_109730952.1">
    <property type="nucleotide sequence ID" value="NZ_BAAACK010000018.1"/>
</dbReference>
<dbReference type="GO" id="GO:0043565">
    <property type="term" value="F:sequence-specific DNA binding"/>
    <property type="evidence" value="ECO:0007669"/>
    <property type="project" value="InterPro"/>
</dbReference>
<feature type="domain" description="HTH araC/xylS-type" evidence="4">
    <location>
        <begin position="176"/>
        <end position="274"/>
    </location>
</feature>
<dbReference type="InterPro" id="IPR013096">
    <property type="entry name" value="Cupin_2"/>
</dbReference>
<dbReference type="AlphaFoldDB" id="A0A2Y9C9Y7"/>
<dbReference type="PANTHER" id="PTHR43280:SF2">
    <property type="entry name" value="HTH-TYPE TRANSCRIPTIONAL REGULATOR EXSA"/>
    <property type="match status" value="1"/>
</dbReference>
<dbReference type="Gene3D" id="2.60.120.10">
    <property type="entry name" value="Jelly Rolls"/>
    <property type="match status" value="1"/>
</dbReference>
<keyword evidence="3" id="KW-0804">Transcription</keyword>
<proteinExistence type="predicted"/>
<evidence type="ECO:0000256" key="3">
    <source>
        <dbReference type="ARBA" id="ARBA00023163"/>
    </source>
</evidence>
<keyword evidence="1" id="KW-0805">Transcription regulation</keyword>
<protein>
    <submittedName>
        <fullName evidence="5">AraC-like DNA-binding protein</fullName>
    </submittedName>
</protein>
<evidence type="ECO:0000313" key="5">
    <source>
        <dbReference type="EMBL" id="PWJ29814.1"/>
    </source>
</evidence>
<keyword evidence="6" id="KW-1185">Reference proteome</keyword>
<dbReference type="InterPro" id="IPR011051">
    <property type="entry name" value="RmlC_Cupin_sf"/>
</dbReference>
<dbReference type="Proteomes" id="UP000245845">
    <property type="component" value="Unassembled WGS sequence"/>
</dbReference>
<dbReference type="GO" id="GO:0003700">
    <property type="term" value="F:DNA-binding transcription factor activity"/>
    <property type="evidence" value="ECO:0007669"/>
    <property type="project" value="InterPro"/>
</dbReference>
<dbReference type="SUPFAM" id="SSF46689">
    <property type="entry name" value="Homeodomain-like"/>
    <property type="match status" value="2"/>
</dbReference>
<sequence length="274" mass="32327">MLYEPLYRLEKTGIDIQYHTNKGKYVPAHWHAAVELIYILNGIGNVIFDGKDHPMVAGEFMLVDSNQIHEMKCAKASMMVAIQYSKNRMKNYVEDIDEMQISCTRENLEKEKLEAYLDICNLLKRLPPLYVTQPLGYYLQSQAVAMEVLFEVINHFAERRQDSAVTEKDSGLDRLAEITDYIEEHYKEQILLEDISSHFYLSREYFSRFFKKNMGVTFSRYVNQVRLMHIYYDICNTGDGIMELAEKHGFTNYKLFNRMFHEIYGCSPREVRQK</sequence>
<organism evidence="5 6">
    <name type="scientific">Faecalicatena orotica</name>
    <dbReference type="NCBI Taxonomy" id="1544"/>
    <lineage>
        <taxon>Bacteria</taxon>
        <taxon>Bacillati</taxon>
        <taxon>Bacillota</taxon>
        <taxon>Clostridia</taxon>
        <taxon>Lachnospirales</taxon>
        <taxon>Lachnospiraceae</taxon>
        <taxon>Faecalicatena</taxon>
    </lineage>
</organism>
<name>A0A2Y9C9Y7_9FIRM</name>
<evidence type="ECO:0000259" key="4">
    <source>
        <dbReference type="PROSITE" id="PS01124"/>
    </source>
</evidence>